<dbReference type="EMBL" id="KV875578">
    <property type="protein sequence ID" value="RZR71746.1"/>
    <property type="molecule type" value="Genomic_DNA"/>
</dbReference>
<reference evidence="1" key="1">
    <citation type="journal article" date="2018" name="Data Brief">
        <title>Genome sequence data from 17 accessions of Ensete ventricosum, a staple food crop for millions in Ethiopia.</title>
        <authorList>
            <person name="Yemataw Z."/>
            <person name="Muzemil S."/>
            <person name="Ambachew D."/>
            <person name="Tripathi L."/>
            <person name="Tesfaye K."/>
            <person name="Chala A."/>
            <person name="Farbos A."/>
            <person name="O'Neill P."/>
            <person name="Moore K."/>
            <person name="Grant M."/>
            <person name="Studholme D.J."/>
        </authorList>
    </citation>
    <scope>NUCLEOTIDE SEQUENCE [LARGE SCALE GENOMIC DNA]</scope>
    <source>
        <tissue evidence="1">Leaf</tissue>
    </source>
</reference>
<dbReference type="Proteomes" id="UP000290560">
    <property type="component" value="Unassembled WGS sequence"/>
</dbReference>
<dbReference type="AlphaFoldDB" id="A0A445MC04"/>
<accession>A0A445MC04</accession>
<organism evidence="1">
    <name type="scientific">Ensete ventricosum</name>
    <name type="common">Abyssinian banana</name>
    <name type="synonym">Musa ensete</name>
    <dbReference type="NCBI Taxonomy" id="4639"/>
    <lineage>
        <taxon>Eukaryota</taxon>
        <taxon>Viridiplantae</taxon>
        <taxon>Streptophyta</taxon>
        <taxon>Embryophyta</taxon>
        <taxon>Tracheophyta</taxon>
        <taxon>Spermatophyta</taxon>
        <taxon>Magnoliopsida</taxon>
        <taxon>Liliopsida</taxon>
        <taxon>Zingiberales</taxon>
        <taxon>Musaceae</taxon>
        <taxon>Ensete</taxon>
    </lineage>
</organism>
<proteinExistence type="predicted"/>
<sequence>MLRASRKKAKKKKKWERANKEEVKNGCRLLTMMMMSASCFFSLPLLPFITSPSSPLRPFGSLYCRSYLYMRISSPPLPFGSFTGVDIIQYPWLCVLLGTSDRRAGSAATSKQLLSELASLSAVRRSSDPQTKQSQILLSLFLSLRIHMKERSRSKKGGEGVVAVVTVVEGRGAGWGSRTAAYTLHLHAKHNRGQPQSTGRFLGVVNRGIHGDDMRVLSHGSTHHWMLQVVKALTAVWLICGIRGNIYTIPKSNHCSRGWINEEPKYSQ</sequence>
<name>A0A445MC04_ENSVE</name>
<gene>
    <name evidence="1" type="ORF">BHM03_00007057</name>
</gene>
<evidence type="ECO:0000313" key="1">
    <source>
        <dbReference type="EMBL" id="RZR71746.1"/>
    </source>
</evidence>
<protein>
    <submittedName>
        <fullName evidence="1">Uncharacterized protein</fullName>
    </submittedName>
</protein>